<gene>
    <name evidence="11" type="primary">AUGUSTUS-3.0.2_01111</name>
    <name evidence="11" type="ORF">TcasGA2_TC001111</name>
</gene>
<dbReference type="SMART" id="SM00562">
    <property type="entry name" value="NDK"/>
    <property type="match status" value="1"/>
</dbReference>
<dbReference type="OMA" id="GHYGRHH"/>
<dbReference type="InterPro" id="IPR034907">
    <property type="entry name" value="NDK-like_dom"/>
</dbReference>
<comment type="similarity">
    <text evidence="2 8">Belongs to the NDK family.</text>
</comment>
<reference evidence="11 12" key="2">
    <citation type="journal article" date="2010" name="Nucleic Acids Res.">
        <title>BeetleBase in 2010: revisions to provide comprehensive genomic information for Tribolium castaneum.</title>
        <authorList>
            <person name="Kim H.S."/>
            <person name="Murphy T."/>
            <person name="Xia J."/>
            <person name="Caragea D."/>
            <person name="Park Y."/>
            <person name="Beeman R.W."/>
            <person name="Lorenzen M.D."/>
            <person name="Butcher S."/>
            <person name="Manak J.R."/>
            <person name="Brown S.J."/>
        </authorList>
    </citation>
    <scope>GENOME REANNOTATION</scope>
    <source>
        <strain evidence="11 12">Georgia GA2</strain>
    </source>
</reference>
<sequence length="288" mass="32451">MDQDKHQGNTSPTTSDSSLRLPTKAASNATDDAWANQDTIHYLSPVTTARTLCEGDFDYGAFAPFYGKMSLPPYSTESSLSCEEARLQRTVAIIKPEAMVYKDVVLKAIADKGFSIVNQRTLHLTPEQVAEIYEQHYGCPSFPNMVVSMSLGPCLVLSLAGMNSIEKWKSLVGPYKTLQAEWFLPLSVRKRFEVHVDIPDALHASENAKEATRENRYFYPDSILEPIICDQYKVEDYCNLYINPTLLKGLVELVRKKPVDPIIFLAEWLLMNNPFQPQVPYKYATAPT</sequence>
<comment type="subcellular location">
    <subcellularLocation>
        <location evidence="1">Cell projection</location>
        <location evidence="1">Cilium</location>
    </subcellularLocation>
</comment>
<dbReference type="Pfam" id="PF00334">
    <property type="entry name" value="NDK"/>
    <property type="match status" value="1"/>
</dbReference>
<dbReference type="HOGENOM" id="CLU_967502_0_0_1"/>
<dbReference type="Gene3D" id="1.20.890.10">
    <property type="entry name" value="cAMP-dependent protein kinase regulatory subunit, dimerization-anchoring domain"/>
    <property type="match status" value="1"/>
</dbReference>
<name>D6WA76_TRICA</name>
<dbReference type="InterPro" id="IPR036850">
    <property type="entry name" value="NDK-like_dom_sf"/>
</dbReference>
<evidence type="ECO:0000256" key="9">
    <source>
        <dbReference type="SAM" id="MobiDB-lite"/>
    </source>
</evidence>
<dbReference type="PhylomeDB" id="D6WA76"/>
<dbReference type="Gene3D" id="3.30.70.141">
    <property type="entry name" value="Nucleoside diphosphate kinase-like domain"/>
    <property type="match status" value="1"/>
</dbReference>
<dbReference type="CDD" id="cd22970">
    <property type="entry name" value="DD_NDKH5-like"/>
    <property type="match status" value="1"/>
</dbReference>
<feature type="compositionally biased region" description="Polar residues" evidence="9">
    <location>
        <begin position="8"/>
        <end position="23"/>
    </location>
</feature>
<dbReference type="FunFam" id="1.20.890.10:FF:000008">
    <property type="entry name" value="Nucleoside diphosphate kinase homolog 5"/>
    <property type="match status" value="1"/>
</dbReference>
<evidence type="ECO:0000313" key="12">
    <source>
        <dbReference type="Proteomes" id="UP000007266"/>
    </source>
</evidence>
<protein>
    <recommendedName>
        <fullName evidence="6">Nucleoside diphosphate kinase homolog 5</fullName>
    </recommendedName>
    <alternativeName>
        <fullName evidence="7">3'-5' exonuclease NME5</fullName>
    </alternativeName>
</protein>
<dbReference type="PANTHER" id="PTHR46161:SF1">
    <property type="entry name" value="NUCLEOSIDE DIPHOSPHATE KINASE HOMOLOG 5"/>
    <property type="match status" value="1"/>
</dbReference>
<evidence type="ECO:0000256" key="5">
    <source>
        <dbReference type="ARBA" id="ARBA00023273"/>
    </source>
</evidence>
<dbReference type="GO" id="GO:1902176">
    <property type="term" value="P:negative regulation of oxidative stress-induced intrinsic apoptotic signaling pathway"/>
    <property type="evidence" value="ECO:0000318"/>
    <property type="project" value="GO_Central"/>
</dbReference>
<evidence type="ECO:0000256" key="1">
    <source>
        <dbReference type="ARBA" id="ARBA00004138"/>
    </source>
</evidence>
<comment type="caution">
    <text evidence="8">Lacks conserved residue(s) required for the propagation of feature annotation.</text>
</comment>
<evidence type="ECO:0000256" key="3">
    <source>
        <dbReference type="ARBA" id="ARBA00022473"/>
    </source>
</evidence>
<evidence type="ECO:0000313" key="11">
    <source>
        <dbReference type="EMBL" id="EEZ98594.1"/>
    </source>
</evidence>
<keyword evidence="12" id="KW-1185">Reference proteome</keyword>
<keyword evidence="11" id="KW-0418">Kinase</keyword>
<keyword evidence="5" id="KW-0966">Cell projection</keyword>
<dbReference type="GO" id="GO:0016301">
    <property type="term" value="F:kinase activity"/>
    <property type="evidence" value="ECO:0007669"/>
    <property type="project" value="UniProtKB-KW"/>
</dbReference>
<dbReference type="GO" id="GO:0003341">
    <property type="term" value="P:cilium movement"/>
    <property type="evidence" value="ECO:0000318"/>
    <property type="project" value="GO_Central"/>
</dbReference>
<dbReference type="AlphaFoldDB" id="D6WA76"/>
<dbReference type="Proteomes" id="UP000007266">
    <property type="component" value="Linkage group 2"/>
</dbReference>
<evidence type="ECO:0000256" key="8">
    <source>
        <dbReference type="PROSITE-ProRule" id="PRU00706"/>
    </source>
</evidence>
<dbReference type="EMBL" id="KQ971312">
    <property type="protein sequence ID" value="EEZ98594.1"/>
    <property type="molecule type" value="Genomic_DNA"/>
</dbReference>
<dbReference type="Pfam" id="PF05186">
    <property type="entry name" value="Dpy-30"/>
    <property type="match status" value="1"/>
</dbReference>
<feature type="domain" description="Nucleoside diphosphate kinase-like" evidence="10">
    <location>
        <begin position="87"/>
        <end position="226"/>
    </location>
</feature>
<proteinExistence type="inferred from homology"/>
<keyword evidence="11" id="KW-0808">Transferase</keyword>
<feature type="region of interest" description="Disordered" evidence="9">
    <location>
        <begin position="1"/>
        <end position="23"/>
    </location>
</feature>
<evidence type="ECO:0000256" key="2">
    <source>
        <dbReference type="ARBA" id="ARBA00008142"/>
    </source>
</evidence>
<dbReference type="PROSITE" id="PS51374">
    <property type="entry name" value="NDPK_LIKE"/>
    <property type="match status" value="1"/>
</dbReference>
<evidence type="ECO:0000256" key="6">
    <source>
        <dbReference type="ARBA" id="ARBA00072632"/>
    </source>
</evidence>
<dbReference type="STRING" id="7070.D6WA76"/>
<dbReference type="OrthoDB" id="1729737at2759"/>
<dbReference type="PANTHER" id="PTHR46161">
    <property type="entry name" value="NUCLEOSIDE DIPHOSPHATE KINASE"/>
    <property type="match status" value="1"/>
</dbReference>
<evidence type="ECO:0000256" key="4">
    <source>
        <dbReference type="ARBA" id="ARBA00022801"/>
    </source>
</evidence>
<dbReference type="KEGG" id="tca:100141905"/>
<keyword evidence="4" id="KW-0378">Hydrolase</keyword>
<organism evidence="11 12">
    <name type="scientific">Tribolium castaneum</name>
    <name type="common">Red flour beetle</name>
    <dbReference type="NCBI Taxonomy" id="7070"/>
    <lineage>
        <taxon>Eukaryota</taxon>
        <taxon>Metazoa</taxon>
        <taxon>Ecdysozoa</taxon>
        <taxon>Arthropoda</taxon>
        <taxon>Hexapoda</taxon>
        <taxon>Insecta</taxon>
        <taxon>Pterygota</taxon>
        <taxon>Neoptera</taxon>
        <taxon>Endopterygota</taxon>
        <taxon>Coleoptera</taxon>
        <taxon>Polyphaga</taxon>
        <taxon>Cucujiformia</taxon>
        <taxon>Tenebrionidae</taxon>
        <taxon>Tenebrionidae incertae sedis</taxon>
        <taxon>Tribolium</taxon>
    </lineage>
</organism>
<keyword evidence="3" id="KW-0217">Developmental protein</keyword>
<dbReference type="InterPro" id="IPR007858">
    <property type="entry name" value="Dpy-30_motif"/>
</dbReference>
<evidence type="ECO:0000256" key="7">
    <source>
        <dbReference type="ARBA" id="ARBA00080200"/>
    </source>
</evidence>
<dbReference type="SUPFAM" id="SSF54919">
    <property type="entry name" value="Nucleoside diphosphate kinase, NDK"/>
    <property type="match status" value="1"/>
</dbReference>
<accession>D6WA76</accession>
<evidence type="ECO:0000259" key="10">
    <source>
        <dbReference type="SMART" id="SM00562"/>
    </source>
</evidence>
<reference evidence="11 12" key="1">
    <citation type="journal article" date="2008" name="Nature">
        <title>The genome of the model beetle and pest Tribolium castaneum.</title>
        <authorList>
            <consortium name="Tribolium Genome Sequencing Consortium"/>
            <person name="Richards S."/>
            <person name="Gibbs R.A."/>
            <person name="Weinstock G.M."/>
            <person name="Brown S.J."/>
            <person name="Denell R."/>
            <person name="Beeman R.W."/>
            <person name="Gibbs R."/>
            <person name="Beeman R.W."/>
            <person name="Brown S.J."/>
            <person name="Bucher G."/>
            <person name="Friedrich M."/>
            <person name="Grimmelikhuijzen C.J."/>
            <person name="Klingler M."/>
            <person name="Lorenzen M."/>
            <person name="Richards S."/>
            <person name="Roth S."/>
            <person name="Schroder R."/>
            <person name="Tautz D."/>
            <person name="Zdobnov E.M."/>
            <person name="Muzny D."/>
            <person name="Gibbs R.A."/>
            <person name="Weinstock G.M."/>
            <person name="Attaway T."/>
            <person name="Bell S."/>
            <person name="Buhay C.J."/>
            <person name="Chandrabose M.N."/>
            <person name="Chavez D."/>
            <person name="Clerk-Blankenburg K.P."/>
            <person name="Cree A."/>
            <person name="Dao M."/>
            <person name="Davis C."/>
            <person name="Chacko J."/>
            <person name="Dinh H."/>
            <person name="Dugan-Rocha S."/>
            <person name="Fowler G."/>
            <person name="Garner T.T."/>
            <person name="Garnes J."/>
            <person name="Gnirke A."/>
            <person name="Hawes A."/>
            <person name="Hernandez J."/>
            <person name="Hines S."/>
            <person name="Holder M."/>
            <person name="Hume J."/>
            <person name="Jhangiani S.N."/>
            <person name="Joshi V."/>
            <person name="Khan Z.M."/>
            <person name="Jackson L."/>
            <person name="Kovar C."/>
            <person name="Kowis A."/>
            <person name="Lee S."/>
            <person name="Lewis L.R."/>
            <person name="Margolis J."/>
            <person name="Morgan M."/>
            <person name="Nazareth L.V."/>
            <person name="Nguyen N."/>
            <person name="Okwuonu G."/>
            <person name="Parker D."/>
            <person name="Richards S."/>
            <person name="Ruiz S.J."/>
            <person name="Santibanez J."/>
            <person name="Savard J."/>
            <person name="Scherer S.E."/>
            <person name="Schneider B."/>
            <person name="Sodergren E."/>
            <person name="Tautz D."/>
            <person name="Vattahil S."/>
            <person name="Villasana D."/>
            <person name="White C.S."/>
            <person name="Wright R."/>
            <person name="Park Y."/>
            <person name="Beeman R.W."/>
            <person name="Lord J."/>
            <person name="Oppert B."/>
            <person name="Lorenzen M."/>
            <person name="Brown S."/>
            <person name="Wang L."/>
            <person name="Savard J."/>
            <person name="Tautz D."/>
            <person name="Richards S."/>
            <person name="Weinstock G."/>
            <person name="Gibbs R.A."/>
            <person name="Liu Y."/>
            <person name="Worley K."/>
            <person name="Weinstock G."/>
            <person name="Elsik C.G."/>
            <person name="Reese J.T."/>
            <person name="Elhaik E."/>
            <person name="Landan G."/>
            <person name="Graur D."/>
            <person name="Arensburger P."/>
            <person name="Atkinson P."/>
            <person name="Beeman R.W."/>
            <person name="Beidler J."/>
            <person name="Brown S.J."/>
            <person name="Demuth J.P."/>
            <person name="Drury D.W."/>
            <person name="Du Y.Z."/>
            <person name="Fujiwara H."/>
            <person name="Lorenzen M."/>
            <person name="Maselli V."/>
            <person name="Osanai M."/>
            <person name="Park Y."/>
            <person name="Robertson H.M."/>
            <person name="Tu Z."/>
            <person name="Wang J.J."/>
            <person name="Wang S."/>
            <person name="Richards S."/>
            <person name="Song H."/>
            <person name="Zhang L."/>
            <person name="Sodergren E."/>
            <person name="Werner D."/>
            <person name="Stanke M."/>
            <person name="Morgenstern B."/>
            <person name="Solovyev V."/>
            <person name="Kosarev P."/>
            <person name="Brown G."/>
            <person name="Chen H.C."/>
            <person name="Ermolaeva O."/>
            <person name="Hlavina W."/>
            <person name="Kapustin Y."/>
            <person name="Kiryutin B."/>
            <person name="Kitts P."/>
            <person name="Maglott D."/>
            <person name="Pruitt K."/>
            <person name="Sapojnikov V."/>
            <person name="Souvorov A."/>
            <person name="Mackey A.J."/>
            <person name="Waterhouse R.M."/>
            <person name="Wyder S."/>
            <person name="Zdobnov E.M."/>
            <person name="Zdobnov E.M."/>
            <person name="Wyder S."/>
            <person name="Kriventseva E.V."/>
            <person name="Kadowaki T."/>
            <person name="Bork P."/>
            <person name="Aranda M."/>
            <person name="Bao R."/>
            <person name="Beermann A."/>
            <person name="Berns N."/>
            <person name="Bolognesi R."/>
            <person name="Bonneton F."/>
            <person name="Bopp D."/>
            <person name="Brown S.J."/>
            <person name="Bucher G."/>
            <person name="Butts T."/>
            <person name="Chaumot A."/>
            <person name="Denell R.E."/>
            <person name="Ferrier D.E."/>
            <person name="Friedrich M."/>
            <person name="Gordon C.M."/>
            <person name="Jindra M."/>
            <person name="Klingler M."/>
            <person name="Lan Q."/>
            <person name="Lattorff H.M."/>
            <person name="Laudet V."/>
            <person name="von Levetsow C."/>
            <person name="Liu Z."/>
            <person name="Lutz R."/>
            <person name="Lynch J.A."/>
            <person name="da Fonseca R.N."/>
            <person name="Posnien N."/>
            <person name="Reuter R."/>
            <person name="Roth S."/>
            <person name="Savard J."/>
            <person name="Schinko J.B."/>
            <person name="Schmitt C."/>
            <person name="Schoppmeier M."/>
            <person name="Schroder R."/>
            <person name="Shippy T.D."/>
            <person name="Simonnet F."/>
            <person name="Marques-Souza H."/>
            <person name="Tautz D."/>
            <person name="Tomoyasu Y."/>
            <person name="Trauner J."/>
            <person name="Van der Zee M."/>
            <person name="Vervoort M."/>
            <person name="Wittkopp N."/>
            <person name="Wimmer E.A."/>
            <person name="Yang X."/>
            <person name="Jones A.K."/>
            <person name="Sattelle D.B."/>
            <person name="Ebert P.R."/>
            <person name="Nelson D."/>
            <person name="Scott J.G."/>
            <person name="Beeman R.W."/>
            <person name="Muthukrishnan S."/>
            <person name="Kramer K.J."/>
            <person name="Arakane Y."/>
            <person name="Beeman R.W."/>
            <person name="Zhu Q."/>
            <person name="Hogenkamp D."/>
            <person name="Dixit R."/>
            <person name="Oppert B."/>
            <person name="Jiang H."/>
            <person name="Zou Z."/>
            <person name="Marshall J."/>
            <person name="Elpidina E."/>
            <person name="Vinokurov K."/>
            <person name="Oppert C."/>
            <person name="Zou Z."/>
            <person name="Evans J."/>
            <person name="Lu Z."/>
            <person name="Zhao P."/>
            <person name="Sumathipala N."/>
            <person name="Altincicek B."/>
            <person name="Vilcinskas A."/>
            <person name="Williams M."/>
            <person name="Hultmark D."/>
            <person name="Hetru C."/>
            <person name="Jiang H."/>
            <person name="Grimmelikhuijzen C.J."/>
            <person name="Hauser F."/>
            <person name="Cazzamali G."/>
            <person name="Williamson M."/>
            <person name="Park Y."/>
            <person name="Li B."/>
            <person name="Tanaka Y."/>
            <person name="Predel R."/>
            <person name="Neupert S."/>
            <person name="Schachtner J."/>
            <person name="Verleyen P."/>
            <person name="Raible F."/>
            <person name="Bork P."/>
            <person name="Friedrich M."/>
            <person name="Walden K.K."/>
            <person name="Robertson H.M."/>
            <person name="Angeli S."/>
            <person name="Foret S."/>
            <person name="Bucher G."/>
            <person name="Schuetz S."/>
            <person name="Maleszka R."/>
            <person name="Wimmer E.A."/>
            <person name="Beeman R.W."/>
            <person name="Lorenzen M."/>
            <person name="Tomoyasu Y."/>
            <person name="Miller S.C."/>
            <person name="Grossmann D."/>
            <person name="Bucher G."/>
        </authorList>
    </citation>
    <scope>NUCLEOTIDE SEQUENCE [LARGE SCALE GENOMIC DNA]</scope>
    <source>
        <strain evidence="11 12">Georgia GA2</strain>
    </source>
</reference>
<dbReference type="eggNOG" id="KOG0888">
    <property type="taxonomic scope" value="Eukaryota"/>
</dbReference>
<dbReference type="GO" id="GO:0016787">
    <property type="term" value="F:hydrolase activity"/>
    <property type="evidence" value="ECO:0007669"/>
    <property type="project" value="UniProtKB-KW"/>
</dbReference>
<dbReference type="GO" id="GO:0005929">
    <property type="term" value="C:cilium"/>
    <property type="evidence" value="ECO:0000318"/>
    <property type="project" value="GO_Central"/>
</dbReference>